<proteinExistence type="predicted"/>
<sequence>DCLSSLQKTADQTEAVTVGDLIFTILRSLKEKCSDRNIMVDNLFHFFAGHPPIMSQVALTRLSEPLLLFTLRMLNTYSAVKKFIDLGGIDIVSSNLVRCNQHMISSSPSIISTLMQNFSSGHGDLADKNK</sequence>
<protein>
    <submittedName>
        <fullName evidence="1">Uncharacterized protein</fullName>
    </submittedName>
</protein>
<dbReference type="AlphaFoldDB" id="A0A0B6YNG8"/>
<evidence type="ECO:0000313" key="1">
    <source>
        <dbReference type="EMBL" id="CEK57326.1"/>
    </source>
</evidence>
<reference evidence="1" key="1">
    <citation type="submission" date="2014-12" db="EMBL/GenBank/DDBJ databases">
        <title>Insight into the proteome of Arion vulgaris.</title>
        <authorList>
            <person name="Aradska J."/>
            <person name="Bulat T."/>
            <person name="Smidak R."/>
            <person name="Sarate P."/>
            <person name="Gangsoo J."/>
            <person name="Sialana F."/>
            <person name="Bilban M."/>
            <person name="Lubec G."/>
        </authorList>
    </citation>
    <scope>NUCLEOTIDE SEQUENCE</scope>
    <source>
        <tissue evidence="1">Skin</tissue>
    </source>
</reference>
<feature type="non-terminal residue" evidence="1">
    <location>
        <position position="130"/>
    </location>
</feature>
<accession>A0A0B6YNG8</accession>
<name>A0A0B6YNG8_9EUPU</name>
<feature type="non-terminal residue" evidence="1">
    <location>
        <position position="1"/>
    </location>
</feature>
<gene>
    <name evidence="1" type="primary">ORF29882</name>
</gene>
<organism evidence="1">
    <name type="scientific">Arion vulgaris</name>
    <dbReference type="NCBI Taxonomy" id="1028688"/>
    <lineage>
        <taxon>Eukaryota</taxon>
        <taxon>Metazoa</taxon>
        <taxon>Spiralia</taxon>
        <taxon>Lophotrochozoa</taxon>
        <taxon>Mollusca</taxon>
        <taxon>Gastropoda</taxon>
        <taxon>Heterobranchia</taxon>
        <taxon>Euthyneura</taxon>
        <taxon>Panpulmonata</taxon>
        <taxon>Eupulmonata</taxon>
        <taxon>Stylommatophora</taxon>
        <taxon>Helicina</taxon>
        <taxon>Arionoidea</taxon>
        <taxon>Arionidae</taxon>
        <taxon>Arion</taxon>
    </lineage>
</organism>
<dbReference type="EMBL" id="HACG01010461">
    <property type="protein sequence ID" value="CEK57326.1"/>
    <property type="molecule type" value="Transcribed_RNA"/>
</dbReference>